<comment type="function">
    <text evidence="6">NDH-1 shuttles electrons from NADH, via FMN and iron-sulfur (Fe-S) centers, to quinones in the respiratory chain. The immediate electron acceptor for the enzyme in this species is believed to be ubiquinone. Couples the redox reaction to proton translocation (for every two electrons transferred, four hydrogen ions are translocated across the cytoplasmic membrane), and thus conserves the redox energy in a proton gradient.</text>
</comment>
<keyword evidence="6" id="KW-0813">Transport</keyword>
<organism evidence="9 10">
    <name type="scientific">Chloracidobacterium sp. N</name>
    <dbReference type="NCBI Taxonomy" id="2821540"/>
    <lineage>
        <taxon>Bacteria</taxon>
        <taxon>Pseudomonadati</taxon>
        <taxon>Acidobacteriota</taxon>
        <taxon>Terriglobia</taxon>
        <taxon>Terriglobales</taxon>
        <taxon>Acidobacteriaceae</taxon>
        <taxon>Chloracidobacterium</taxon>
        <taxon>Chloracidobacterium aggregatum</taxon>
    </lineage>
</organism>
<feature type="transmembrane region" description="Helical" evidence="6">
    <location>
        <begin position="295"/>
        <end position="319"/>
    </location>
</feature>
<reference evidence="9 10" key="1">
    <citation type="submission" date="2021-03" db="EMBL/GenBank/DDBJ databases">
        <title>Genomic and phenotypic characterization of Chloracidobacterium isolates provides evidence for multiple species.</title>
        <authorList>
            <person name="Saini M.K."/>
            <person name="Costas A.M.G."/>
            <person name="Tank M."/>
            <person name="Bryant D.A."/>
        </authorList>
    </citation>
    <scope>NUCLEOTIDE SEQUENCE [LARGE SCALE GENOMIC DNA]</scope>
    <source>
        <strain evidence="9 10">N</strain>
    </source>
</reference>
<evidence type="ECO:0000256" key="4">
    <source>
        <dbReference type="ARBA" id="ARBA00022989"/>
    </source>
</evidence>
<feature type="transmembrane region" description="Helical" evidence="6">
    <location>
        <begin position="144"/>
        <end position="163"/>
    </location>
</feature>
<comment type="subcellular location">
    <subcellularLocation>
        <location evidence="6">Cell membrane</location>
        <topology evidence="6">Multi-pass membrane protein</topology>
    </subcellularLocation>
    <subcellularLocation>
        <location evidence="1">Endomembrane system</location>
        <topology evidence="1">Multi-pass membrane protein</topology>
    </subcellularLocation>
    <subcellularLocation>
        <location evidence="7">Membrane</location>
        <topology evidence="7">Multi-pass membrane protein</topology>
    </subcellularLocation>
</comment>
<dbReference type="InterPro" id="IPR010096">
    <property type="entry name" value="NADH-Q_OxRdtase_suN/2"/>
</dbReference>
<dbReference type="PANTHER" id="PTHR22773">
    <property type="entry name" value="NADH DEHYDROGENASE"/>
    <property type="match status" value="1"/>
</dbReference>
<keyword evidence="5 6" id="KW-0472">Membrane</keyword>
<dbReference type="Proteomes" id="UP000677668">
    <property type="component" value="Chromosome 1"/>
</dbReference>
<dbReference type="EC" id="7.1.1.-" evidence="6"/>
<keyword evidence="4 6" id="KW-1133">Transmembrane helix</keyword>
<evidence type="ECO:0000256" key="6">
    <source>
        <dbReference type="HAMAP-Rule" id="MF_00445"/>
    </source>
</evidence>
<dbReference type="RefSeq" id="WP_211422040.1">
    <property type="nucleotide sequence ID" value="NZ_CP072642.1"/>
</dbReference>
<sequence>MLPLLVELPPLPTLRETALIMPEIILTLFACAALVLDVALPRGKKQVTAYLSLVGLGFVALALAQQVMGVADRLPVSAFYGMLFIDGLSVVFRFVFIVAAAFSILYSIKYLEFEREQRGEYYALILFSTLGMMFVAVSGDLISLFVSFELMSLSVYVLVGYLKRDGRSNEAAMKYFLTGIFSSALILYGLSLVYGVTGHTNLGLIAETIADYVQGAGAENGDPRLLLLVAMVLVAAGLLFKIAAVPFHMWAPDAYEGAPTTVTAFMSVGPKAGAYVLLARMLLFALAPLREMQDLPGWAAMLTVVAVLTMTIGNLAAVTQDNVKRLLAYSSIAHAGYILLGIVSGTPMGYQGVAFHIMTYTLMNTGVFAVIIALHRQGVIGEKLDDLNGLFAKAPSVAVLMLIFVLGLAGIPATAGFVGKYLLFGSLIQSGKPWLTYVAVIAVLNAVVAFYYYARFLRAMFLNPPSENLADAAPLLLTPGVRAAMVVSAAAVLFFGIYPQPLIDVAEIVAGSITTVYAQSPGIAVR</sequence>
<keyword evidence="6" id="KW-1278">Translocase</keyword>
<evidence type="ECO:0000256" key="7">
    <source>
        <dbReference type="RuleBase" id="RU000320"/>
    </source>
</evidence>
<keyword evidence="10" id="KW-1185">Reference proteome</keyword>
<keyword evidence="3 6" id="KW-0812">Transmembrane</keyword>
<comment type="subunit">
    <text evidence="6">NDH-1 is composed of 14 different subunits. Subunits NuoA, H, J, K, L, M, N constitute the membrane sector of the complex.</text>
</comment>
<evidence type="ECO:0000259" key="8">
    <source>
        <dbReference type="Pfam" id="PF00361"/>
    </source>
</evidence>
<feature type="transmembrane region" description="Helical" evidence="6">
    <location>
        <begin position="326"/>
        <end position="347"/>
    </location>
</feature>
<accession>A0ABX8AZ70</accession>
<evidence type="ECO:0000256" key="2">
    <source>
        <dbReference type="ARBA" id="ARBA00022519"/>
    </source>
</evidence>
<feature type="transmembrane region" description="Helical" evidence="6">
    <location>
        <begin position="475"/>
        <end position="498"/>
    </location>
</feature>
<feature type="transmembrane region" description="Helical" evidence="6">
    <location>
        <begin position="175"/>
        <end position="194"/>
    </location>
</feature>
<feature type="transmembrane region" description="Helical" evidence="6">
    <location>
        <begin position="434"/>
        <end position="454"/>
    </location>
</feature>
<evidence type="ECO:0000256" key="5">
    <source>
        <dbReference type="ARBA" id="ARBA00023136"/>
    </source>
</evidence>
<keyword evidence="6" id="KW-0520">NAD</keyword>
<protein>
    <recommendedName>
        <fullName evidence="6">NADH-quinone oxidoreductase subunit N</fullName>
        <ecNumber evidence="6">7.1.1.-</ecNumber>
    </recommendedName>
    <alternativeName>
        <fullName evidence="6">NADH dehydrogenase I subunit N</fullName>
    </alternativeName>
    <alternativeName>
        <fullName evidence="6">NDH-1 subunit N</fullName>
    </alternativeName>
</protein>
<evidence type="ECO:0000313" key="9">
    <source>
        <dbReference type="EMBL" id="QUV93680.1"/>
    </source>
</evidence>
<comment type="similarity">
    <text evidence="6">Belongs to the complex I subunit 2 family.</text>
</comment>
<feature type="transmembrane region" description="Helical" evidence="6">
    <location>
        <begin position="47"/>
        <end position="67"/>
    </location>
</feature>
<keyword evidence="6" id="KW-0874">Quinone</keyword>
<feature type="transmembrane region" description="Helical" evidence="6">
    <location>
        <begin position="20"/>
        <end position="40"/>
    </location>
</feature>
<keyword evidence="6" id="KW-0830">Ubiquinone</keyword>
<feature type="domain" description="NADH:quinone oxidoreductase/Mrp antiporter transmembrane" evidence="8">
    <location>
        <begin position="138"/>
        <end position="442"/>
    </location>
</feature>
<proteinExistence type="inferred from homology"/>
<dbReference type="HAMAP" id="MF_00445">
    <property type="entry name" value="NDH1_NuoN_1"/>
    <property type="match status" value="1"/>
</dbReference>
<dbReference type="EMBL" id="CP072642">
    <property type="protein sequence ID" value="QUV93680.1"/>
    <property type="molecule type" value="Genomic_DNA"/>
</dbReference>
<evidence type="ECO:0000256" key="3">
    <source>
        <dbReference type="ARBA" id="ARBA00022692"/>
    </source>
</evidence>
<feature type="transmembrane region" description="Helical" evidence="6">
    <location>
        <begin position="79"/>
        <end position="108"/>
    </location>
</feature>
<dbReference type="Pfam" id="PF00361">
    <property type="entry name" value="Proton_antipo_M"/>
    <property type="match status" value="1"/>
</dbReference>
<keyword evidence="6" id="KW-1003">Cell membrane</keyword>
<evidence type="ECO:0000256" key="1">
    <source>
        <dbReference type="ARBA" id="ARBA00004127"/>
    </source>
</evidence>
<keyword evidence="2" id="KW-0997">Cell inner membrane</keyword>
<feature type="transmembrane region" description="Helical" evidence="6">
    <location>
        <begin position="396"/>
        <end position="422"/>
    </location>
</feature>
<feature type="transmembrane region" description="Helical" evidence="6">
    <location>
        <begin position="353"/>
        <end position="375"/>
    </location>
</feature>
<comment type="catalytic activity">
    <reaction evidence="6">
        <text>a quinone + NADH + 5 H(+)(in) = a quinol + NAD(+) + 4 H(+)(out)</text>
        <dbReference type="Rhea" id="RHEA:57888"/>
        <dbReference type="ChEBI" id="CHEBI:15378"/>
        <dbReference type="ChEBI" id="CHEBI:24646"/>
        <dbReference type="ChEBI" id="CHEBI:57540"/>
        <dbReference type="ChEBI" id="CHEBI:57945"/>
        <dbReference type="ChEBI" id="CHEBI:132124"/>
    </reaction>
</comment>
<dbReference type="InterPro" id="IPR001750">
    <property type="entry name" value="ND/Mrp_TM"/>
</dbReference>
<name>A0ABX8AZ70_9BACT</name>
<feature type="transmembrane region" description="Helical" evidence="6">
    <location>
        <begin position="120"/>
        <end position="138"/>
    </location>
</feature>
<feature type="transmembrane region" description="Helical" evidence="6">
    <location>
        <begin position="225"/>
        <end position="251"/>
    </location>
</feature>
<evidence type="ECO:0000313" key="10">
    <source>
        <dbReference type="Proteomes" id="UP000677668"/>
    </source>
</evidence>
<gene>
    <name evidence="6" type="primary">nuoN</name>
    <name evidence="9" type="ORF">J8C05_09935</name>
</gene>
<dbReference type="NCBIfam" id="TIGR01770">
    <property type="entry name" value="NDH_I_N"/>
    <property type="match status" value="1"/>
</dbReference>